<proteinExistence type="predicted"/>
<feature type="chain" id="PRO_5021342875" evidence="1">
    <location>
        <begin position="17"/>
        <end position="179"/>
    </location>
</feature>
<organism evidence="2 3">
    <name type="scientific">Coprinellus micaceus</name>
    <name type="common">Glistening ink-cap mushroom</name>
    <name type="synonym">Coprinus micaceus</name>
    <dbReference type="NCBI Taxonomy" id="71717"/>
    <lineage>
        <taxon>Eukaryota</taxon>
        <taxon>Fungi</taxon>
        <taxon>Dikarya</taxon>
        <taxon>Basidiomycota</taxon>
        <taxon>Agaricomycotina</taxon>
        <taxon>Agaricomycetes</taxon>
        <taxon>Agaricomycetidae</taxon>
        <taxon>Agaricales</taxon>
        <taxon>Agaricineae</taxon>
        <taxon>Psathyrellaceae</taxon>
        <taxon>Coprinellus</taxon>
    </lineage>
</organism>
<gene>
    <name evidence="2" type="ORF">FA13DRAFT_60234</name>
</gene>
<accession>A0A4Y7U1D0</accession>
<keyword evidence="1" id="KW-0732">Signal</keyword>
<evidence type="ECO:0000313" key="2">
    <source>
        <dbReference type="EMBL" id="TEB40240.1"/>
    </source>
</evidence>
<reference evidence="2 3" key="1">
    <citation type="journal article" date="2019" name="Nat. Ecol. Evol.">
        <title>Megaphylogeny resolves global patterns of mushroom evolution.</title>
        <authorList>
            <person name="Varga T."/>
            <person name="Krizsan K."/>
            <person name="Foldi C."/>
            <person name="Dima B."/>
            <person name="Sanchez-Garcia M."/>
            <person name="Sanchez-Ramirez S."/>
            <person name="Szollosi G.J."/>
            <person name="Szarkandi J.G."/>
            <person name="Papp V."/>
            <person name="Albert L."/>
            <person name="Andreopoulos W."/>
            <person name="Angelini C."/>
            <person name="Antonin V."/>
            <person name="Barry K.W."/>
            <person name="Bougher N.L."/>
            <person name="Buchanan P."/>
            <person name="Buyck B."/>
            <person name="Bense V."/>
            <person name="Catcheside P."/>
            <person name="Chovatia M."/>
            <person name="Cooper J."/>
            <person name="Damon W."/>
            <person name="Desjardin D."/>
            <person name="Finy P."/>
            <person name="Geml J."/>
            <person name="Haridas S."/>
            <person name="Hughes K."/>
            <person name="Justo A."/>
            <person name="Karasinski D."/>
            <person name="Kautmanova I."/>
            <person name="Kiss B."/>
            <person name="Kocsube S."/>
            <person name="Kotiranta H."/>
            <person name="LaButti K.M."/>
            <person name="Lechner B.E."/>
            <person name="Liimatainen K."/>
            <person name="Lipzen A."/>
            <person name="Lukacs Z."/>
            <person name="Mihaltcheva S."/>
            <person name="Morgado L.N."/>
            <person name="Niskanen T."/>
            <person name="Noordeloos M.E."/>
            <person name="Ohm R.A."/>
            <person name="Ortiz-Santana B."/>
            <person name="Ovrebo C."/>
            <person name="Racz N."/>
            <person name="Riley R."/>
            <person name="Savchenko A."/>
            <person name="Shiryaev A."/>
            <person name="Soop K."/>
            <person name="Spirin V."/>
            <person name="Szebenyi C."/>
            <person name="Tomsovsky M."/>
            <person name="Tulloss R.E."/>
            <person name="Uehling J."/>
            <person name="Grigoriev I.V."/>
            <person name="Vagvolgyi C."/>
            <person name="Papp T."/>
            <person name="Martin F.M."/>
            <person name="Miettinen O."/>
            <person name="Hibbett D.S."/>
            <person name="Nagy L.G."/>
        </authorList>
    </citation>
    <scope>NUCLEOTIDE SEQUENCE [LARGE SCALE GENOMIC DNA]</scope>
    <source>
        <strain evidence="2 3">FP101781</strain>
    </source>
</reference>
<evidence type="ECO:0000313" key="3">
    <source>
        <dbReference type="Proteomes" id="UP000298030"/>
    </source>
</evidence>
<protein>
    <submittedName>
        <fullName evidence="2">Uncharacterized protein</fullName>
    </submittedName>
</protein>
<keyword evidence="3" id="KW-1185">Reference proteome</keyword>
<evidence type="ECO:0000256" key="1">
    <source>
        <dbReference type="SAM" id="SignalP"/>
    </source>
</evidence>
<comment type="caution">
    <text evidence="2">The sequence shown here is derived from an EMBL/GenBank/DDBJ whole genome shotgun (WGS) entry which is preliminary data.</text>
</comment>
<sequence length="179" mass="19414">MCGLCLIFSINTLSDSVPILAMPHRQGSGQSMISGSNHRAPALAFLGVSTLTPPVFSRPTSPADVCYLHQGAMVTGMTCMHPSCIMSVFPSASSSSRSPVPNHEEGQCGVKWDERDQPILSRPIMRSNTEDALPKGARKATNFGGHSVRLRISRRRRLWGRGTCGCGRLRAVRLQLRLG</sequence>
<dbReference type="Proteomes" id="UP000298030">
    <property type="component" value="Unassembled WGS sequence"/>
</dbReference>
<name>A0A4Y7U1D0_COPMI</name>
<dbReference type="AlphaFoldDB" id="A0A4Y7U1D0"/>
<feature type="signal peptide" evidence="1">
    <location>
        <begin position="1"/>
        <end position="16"/>
    </location>
</feature>
<dbReference type="EMBL" id="QPFP01000001">
    <property type="protein sequence ID" value="TEB40240.1"/>
    <property type="molecule type" value="Genomic_DNA"/>
</dbReference>